<dbReference type="Pfam" id="PF02931">
    <property type="entry name" value="Neur_chan_LBD"/>
    <property type="match status" value="1"/>
</dbReference>
<dbReference type="CDD" id="cd18989">
    <property type="entry name" value="LGIC_ECD_cation"/>
    <property type="match status" value="1"/>
</dbReference>
<dbReference type="eggNOG" id="KOG3645">
    <property type="taxonomic scope" value="Eukaryota"/>
</dbReference>
<evidence type="ECO:0000313" key="3">
    <source>
        <dbReference type="EMBL" id="KDR17727.1"/>
    </source>
</evidence>
<gene>
    <name evidence="3" type="ORF">L798_07268</name>
</gene>
<evidence type="ECO:0000259" key="2">
    <source>
        <dbReference type="Pfam" id="PF02931"/>
    </source>
</evidence>
<dbReference type="SUPFAM" id="SSF63712">
    <property type="entry name" value="Nicotinic receptor ligand binding domain-like"/>
    <property type="match status" value="1"/>
</dbReference>
<feature type="domain" description="Neurotransmitter-gated ion-channel ligand-binding" evidence="2">
    <location>
        <begin position="40"/>
        <end position="200"/>
    </location>
</feature>
<dbReference type="Gene3D" id="2.70.170.10">
    <property type="entry name" value="Neurotransmitter-gated ion-channel ligand-binding domain"/>
    <property type="match status" value="1"/>
</dbReference>
<feature type="chain" id="PRO_5001644654" evidence="1">
    <location>
        <begin position="24"/>
        <end position="213"/>
    </location>
</feature>
<dbReference type="InterPro" id="IPR006202">
    <property type="entry name" value="Neur_chan_lig-bd"/>
</dbReference>
<protein>
    <submittedName>
        <fullName evidence="3">Neuronal acetylcholine receptor subunit alpha-2</fullName>
    </submittedName>
</protein>
<dbReference type="PANTHER" id="PTHR18945">
    <property type="entry name" value="NEUROTRANSMITTER GATED ION CHANNEL"/>
    <property type="match status" value="1"/>
</dbReference>
<keyword evidence="4" id="KW-1185">Reference proteome</keyword>
<dbReference type="Proteomes" id="UP000027135">
    <property type="component" value="Unassembled WGS sequence"/>
</dbReference>
<dbReference type="InterPro" id="IPR036734">
    <property type="entry name" value="Neur_chan_lig-bd_sf"/>
</dbReference>
<dbReference type="GO" id="GO:0016020">
    <property type="term" value="C:membrane"/>
    <property type="evidence" value="ECO:0007669"/>
    <property type="project" value="InterPro"/>
</dbReference>
<keyword evidence="1" id="KW-0732">Signal</keyword>
<dbReference type="InParanoid" id="A0A067R3K3"/>
<dbReference type="EMBL" id="KK852722">
    <property type="protein sequence ID" value="KDR17727.1"/>
    <property type="molecule type" value="Genomic_DNA"/>
</dbReference>
<accession>A0A067R3K3</accession>
<name>A0A067R3K3_ZOONE</name>
<dbReference type="OMA" id="ASNTIWI"/>
<sequence>MAISAILFRVCTLAFFLAEMVRADGSQCRPNGEYSTAINRLRNDILCSYDVFVRPVRQYNDTVDVKVRLSLRRIQFDERRDSLEVHSFFLMNWIDYHFVWEPAKYDNIDNLHVASNTIWIPDIGVFTSADETSFSLYKPPTICIIYNDGVVVCAPASTHTASCSADLTHWPYDRHTCNLVMGSWTHTGEKVNVSLMERSVSMQFTDRNTDSQP</sequence>
<dbReference type="GO" id="GO:0004888">
    <property type="term" value="F:transmembrane signaling receptor activity"/>
    <property type="evidence" value="ECO:0007669"/>
    <property type="project" value="InterPro"/>
</dbReference>
<feature type="signal peptide" evidence="1">
    <location>
        <begin position="1"/>
        <end position="23"/>
    </location>
</feature>
<dbReference type="FunFam" id="2.70.170.10:FF:000028">
    <property type="entry name" value="AcetylCholine Receptor"/>
    <property type="match status" value="1"/>
</dbReference>
<dbReference type="STRING" id="136037.A0A067R3K3"/>
<dbReference type="GO" id="GO:0005230">
    <property type="term" value="F:extracellular ligand-gated monoatomic ion channel activity"/>
    <property type="evidence" value="ECO:0007669"/>
    <property type="project" value="InterPro"/>
</dbReference>
<dbReference type="AlphaFoldDB" id="A0A067R3K3"/>
<organism evidence="3 4">
    <name type="scientific">Zootermopsis nevadensis</name>
    <name type="common">Dampwood termite</name>
    <dbReference type="NCBI Taxonomy" id="136037"/>
    <lineage>
        <taxon>Eukaryota</taxon>
        <taxon>Metazoa</taxon>
        <taxon>Ecdysozoa</taxon>
        <taxon>Arthropoda</taxon>
        <taxon>Hexapoda</taxon>
        <taxon>Insecta</taxon>
        <taxon>Pterygota</taxon>
        <taxon>Neoptera</taxon>
        <taxon>Polyneoptera</taxon>
        <taxon>Dictyoptera</taxon>
        <taxon>Blattodea</taxon>
        <taxon>Blattoidea</taxon>
        <taxon>Termitoidae</taxon>
        <taxon>Termopsidae</taxon>
        <taxon>Zootermopsis</taxon>
    </lineage>
</organism>
<evidence type="ECO:0000313" key="4">
    <source>
        <dbReference type="Proteomes" id="UP000027135"/>
    </source>
</evidence>
<reference evidence="3 4" key="1">
    <citation type="journal article" date="2014" name="Nat. Commun.">
        <title>Molecular traces of alternative social organization in a termite genome.</title>
        <authorList>
            <person name="Terrapon N."/>
            <person name="Li C."/>
            <person name="Robertson H.M."/>
            <person name="Ji L."/>
            <person name="Meng X."/>
            <person name="Booth W."/>
            <person name="Chen Z."/>
            <person name="Childers C.P."/>
            <person name="Glastad K.M."/>
            <person name="Gokhale K."/>
            <person name="Gowin J."/>
            <person name="Gronenberg W."/>
            <person name="Hermansen R.A."/>
            <person name="Hu H."/>
            <person name="Hunt B.G."/>
            <person name="Huylmans A.K."/>
            <person name="Khalil S.M."/>
            <person name="Mitchell R.D."/>
            <person name="Munoz-Torres M.C."/>
            <person name="Mustard J.A."/>
            <person name="Pan H."/>
            <person name="Reese J.T."/>
            <person name="Scharf M.E."/>
            <person name="Sun F."/>
            <person name="Vogel H."/>
            <person name="Xiao J."/>
            <person name="Yang W."/>
            <person name="Yang Z."/>
            <person name="Yang Z."/>
            <person name="Zhou J."/>
            <person name="Zhu J."/>
            <person name="Brent C.S."/>
            <person name="Elsik C.G."/>
            <person name="Goodisman M.A."/>
            <person name="Liberles D.A."/>
            <person name="Roe R.M."/>
            <person name="Vargo E.L."/>
            <person name="Vilcinskas A."/>
            <person name="Wang J."/>
            <person name="Bornberg-Bauer E."/>
            <person name="Korb J."/>
            <person name="Zhang G."/>
            <person name="Liebig J."/>
        </authorList>
    </citation>
    <scope>NUCLEOTIDE SEQUENCE [LARGE SCALE GENOMIC DNA]</scope>
    <source>
        <tissue evidence="3">Whole organism</tissue>
    </source>
</reference>
<evidence type="ECO:0000256" key="1">
    <source>
        <dbReference type="SAM" id="SignalP"/>
    </source>
</evidence>
<dbReference type="InterPro" id="IPR006201">
    <property type="entry name" value="Neur_channel"/>
</dbReference>
<proteinExistence type="predicted"/>
<keyword evidence="3" id="KW-0675">Receptor</keyword>